<dbReference type="RefSeq" id="WP_345487757.1">
    <property type="nucleotide sequence ID" value="NZ_BAABHY010000001.1"/>
</dbReference>
<keyword evidence="6 11" id="KW-0812">Transmembrane</keyword>
<dbReference type="Gene3D" id="1.10.3730.20">
    <property type="match status" value="1"/>
</dbReference>
<keyword evidence="4" id="KW-0997">Cell inner membrane</keyword>
<evidence type="ECO:0000256" key="10">
    <source>
        <dbReference type="ARBA" id="ARBA00023136"/>
    </source>
</evidence>
<dbReference type="Pfam" id="PF00892">
    <property type="entry name" value="EamA"/>
    <property type="match status" value="1"/>
</dbReference>
<feature type="transmembrane region" description="Helical" evidence="11">
    <location>
        <begin position="46"/>
        <end position="68"/>
    </location>
</feature>
<evidence type="ECO:0000256" key="3">
    <source>
        <dbReference type="ARBA" id="ARBA00022516"/>
    </source>
</evidence>
<keyword evidence="5" id="KW-0441">Lipid A biosynthesis</keyword>
<evidence type="ECO:0000259" key="12">
    <source>
        <dbReference type="Pfam" id="PF00892"/>
    </source>
</evidence>
<name>A0ABP9N2D1_9GAMM</name>
<dbReference type="Proteomes" id="UP001500171">
    <property type="component" value="Unassembled WGS sequence"/>
</dbReference>
<keyword evidence="8 11" id="KW-1133">Transmembrane helix</keyword>
<dbReference type="InterPro" id="IPR037185">
    <property type="entry name" value="EmrE-like"/>
</dbReference>
<dbReference type="PANTHER" id="PTHR30561">
    <property type="entry name" value="SMR FAMILY PROTON-DEPENDENT DRUG EFFLUX TRANSPORTER SUGE"/>
    <property type="match status" value="1"/>
</dbReference>
<comment type="subcellular location">
    <subcellularLocation>
        <location evidence="1">Cell membrane</location>
        <topology evidence="1">Multi-pass membrane protein</topology>
    </subcellularLocation>
</comment>
<comment type="caution">
    <text evidence="13">The sequence shown here is derived from an EMBL/GenBank/DDBJ whole genome shotgun (WGS) entry which is preliminary data.</text>
</comment>
<dbReference type="InterPro" id="IPR000390">
    <property type="entry name" value="Small_drug/metabolite_transptr"/>
</dbReference>
<evidence type="ECO:0000256" key="9">
    <source>
        <dbReference type="ARBA" id="ARBA00023098"/>
    </source>
</evidence>
<evidence type="ECO:0000256" key="1">
    <source>
        <dbReference type="ARBA" id="ARBA00004651"/>
    </source>
</evidence>
<accession>A0ABP9N2D1</accession>
<feature type="transmembrane region" description="Helical" evidence="11">
    <location>
        <begin position="99"/>
        <end position="117"/>
    </location>
</feature>
<dbReference type="EMBL" id="BAABHY010000001">
    <property type="protein sequence ID" value="GAA5104295.1"/>
    <property type="molecule type" value="Genomic_DNA"/>
</dbReference>
<keyword evidence="14" id="KW-1185">Reference proteome</keyword>
<keyword evidence="3" id="KW-0444">Lipid biosynthesis</keyword>
<keyword evidence="7" id="KW-0448">Lipopolysaccharide biosynthesis</keyword>
<evidence type="ECO:0000256" key="2">
    <source>
        <dbReference type="ARBA" id="ARBA00022475"/>
    </source>
</evidence>
<keyword evidence="2" id="KW-1003">Cell membrane</keyword>
<evidence type="ECO:0000256" key="6">
    <source>
        <dbReference type="ARBA" id="ARBA00022692"/>
    </source>
</evidence>
<dbReference type="PANTHER" id="PTHR30561:SF9">
    <property type="entry name" value="4-AMINO-4-DEOXY-L-ARABINOSE-PHOSPHOUNDECAPRENOL FLIPPASE SUBUNIT ARNF-RELATED"/>
    <property type="match status" value="1"/>
</dbReference>
<evidence type="ECO:0000256" key="4">
    <source>
        <dbReference type="ARBA" id="ARBA00022519"/>
    </source>
</evidence>
<evidence type="ECO:0000313" key="13">
    <source>
        <dbReference type="EMBL" id="GAA5104295.1"/>
    </source>
</evidence>
<evidence type="ECO:0000256" key="8">
    <source>
        <dbReference type="ARBA" id="ARBA00022989"/>
    </source>
</evidence>
<feature type="domain" description="EamA" evidence="12">
    <location>
        <begin position="32"/>
        <end position="115"/>
    </location>
</feature>
<keyword evidence="9" id="KW-0443">Lipid metabolism</keyword>
<evidence type="ECO:0000256" key="7">
    <source>
        <dbReference type="ARBA" id="ARBA00022985"/>
    </source>
</evidence>
<proteinExistence type="predicted"/>
<protein>
    <submittedName>
        <fullName evidence="13">SMR family transporter</fullName>
    </submittedName>
</protein>
<evidence type="ECO:0000256" key="11">
    <source>
        <dbReference type="SAM" id="Phobius"/>
    </source>
</evidence>
<evidence type="ECO:0000313" key="14">
    <source>
        <dbReference type="Proteomes" id="UP001500171"/>
    </source>
</evidence>
<dbReference type="InterPro" id="IPR000620">
    <property type="entry name" value="EamA_dom"/>
</dbReference>
<feature type="transmembrane region" description="Helical" evidence="11">
    <location>
        <begin position="75"/>
        <end position="93"/>
    </location>
</feature>
<reference evidence="14" key="1">
    <citation type="journal article" date="2019" name="Int. J. Syst. Evol. Microbiol.">
        <title>The Global Catalogue of Microorganisms (GCM) 10K type strain sequencing project: providing services to taxonomists for standard genome sequencing and annotation.</title>
        <authorList>
            <consortium name="The Broad Institute Genomics Platform"/>
            <consortium name="The Broad Institute Genome Sequencing Center for Infectious Disease"/>
            <person name="Wu L."/>
            <person name="Ma J."/>
        </authorList>
    </citation>
    <scope>NUCLEOTIDE SEQUENCE [LARGE SCALE GENOMIC DNA]</scope>
    <source>
        <strain evidence="14">JCM 18050</strain>
    </source>
</reference>
<evidence type="ECO:0000256" key="5">
    <source>
        <dbReference type="ARBA" id="ARBA00022556"/>
    </source>
</evidence>
<dbReference type="SUPFAM" id="SSF103481">
    <property type="entry name" value="Multidrug resistance efflux transporter EmrE"/>
    <property type="match status" value="1"/>
</dbReference>
<gene>
    <name evidence="13" type="ORF">GCM10023211_01700</name>
</gene>
<keyword evidence="10 11" id="KW-0472">Membrane</keyword>
<sequence>MTVTIFCLWLCSICCDTVGQIAFKYAAISPKNRKNWYFWLDLLNNYWLWIGVLSYGIGFLFWIAFLTLLPLSQAILLGSANIISVMLVGRLLFKEQLTPYRIIGVGLITAGVVLVGVG</sequence>
<organism evidence="13 14">
    <name type="scientific">Orbus sasakiae</name>
    <dbReference type="NCBI Taxonomy" id="1078475"/>
    <lineage>
        <taxon>Bacteria</taxon>
        <taxon>Pseudomonadati</taxon>
        <taxon>Pseudomonadota</taxon>
        <taxon>Gammaproteobacteria</taxon>
        <taxon>Orbales</taxon>
        <taxon>Orbaceae</taxon>
        <taxon>Orbus</taxon>
    </lineage>
</organism>